<reference evidence="3 4" key="1">
    <citation type="submission" date="2024-05" db="EMBL/GenBank/DDBJ databases">
        <authorList>
            <person name="Wallberg A."/>
        </authorList>
    </citation>
    <scope>NUCLEOTIDE SEQUENCE [LARGE SCALE GENOMIC DNA]</scope>
</reference>
<dbReference type="FunFam" id="1.20.1250.20:FF:000413">
    <property type="entry name" value="Karmoisin, isoform B"/>
    <property type="match status" value="1"/>
</dbReference>
<dbReference type="InterPro" id="IPR011701">
    <property type="entry name" value="MFS"/>
</dbReference>
<feature type="transmembrane region" description="Helical" evidence="2">
    <location>
        <begin position="229"/>
        <end position="253"/>
    </location>
</feature>
<feature type="region of interest" description="Disordered" evidence="1">
    <location>
        <begin position="1"/>
        <end position="53"/>
    </location>
</feature>
<evidence type="ECO:0000313" key="3">
    <source>
        <dbReference type="EMBL" id="CAL4067242.1"/>
    </source>
</evidence>
<evidence type="ECO:0000256" key="1">
    <source>
        <dbReference type="SAM" id="MobiDB-lite"/>
    </source>
</evidence>
<dbReference type="PANTHER" id="PTHR11360">
    <property type="entry name" value="MONOCARBOXYLATE TRANSPORTER"/>
    <property type="match status" value="1"/>
</dbReference>
<protein>
    <recommendedName>
        <fullName evidence="5">Monocarboxylate transporter 10</fullName>
    </recommendedName>
</protein>
<evidence type="ECO:0008006" key="5">
    <source>
        <dbReference type="Google" id="ProtNLM"/>
    </source>
</evidence>
<dbReference type="Proteomes" id="UP001497623">
    <property type="component" value="Unassembled WGS sequence"/>
</dbReference>
<dbReference type="PANTHER" id="PTHR11360:SF312">
    <property type="entry name" value="KARMOISIN, ISOFORM B"/>
    <property type="match status" value="1"/>
</dbReference>
<accession>A0AAV2Q1A8</accession>
<comment type="caution">
    <text evidence="3">The sequence shown here is derived from an EMBL/GenBank/DDBJ whole genome shotgun (WGS) entry which is preliminary data.</text>
</comment>
<keyword evidence="2" id="KW-1133">Transmembrane helix</keyword>
<feature type="compositionally biased region" description="Basic and acidic residues" evidence="1">
    <location>
        <begin position="1"/>
        <end position="10"/>
    </location>
</feature>
<feature type="transmembrane region" description="Helical" evidence="2">
    <location>
        <begin position="260"/>
        <end position="278"/>
    </location>
</feature>
<dbReference type="InterPro" id="IPR036259">
    <property type="entry name" value="MFS_trans_sf"/>
</dbReference>
<feature type="transmembrane region" description="Helical" evidence="2">
    <location>
        <begin position="143"/>
        <end position="162"/>
    </location>
</feature>
<dbReference type="Gene3D" id="1.20.1250.20">
    <property type="entry name" value="MFS general substrate transporter like domains"/>
    <property type="match status" value="1"/>
</dbReference>
<dbReference type="AlphaFoldDB" id="A0AAV2Q1A8"/>
<organism evidence="3 4">
    <name type="scientific">Meganyctiphanes norvegica</name>
    <name type="common">Northern krill</name>
    <name type="synonym">Thysanopoda norvegica</name>
    <dbReference type="NCBI Taxonomy" id="48144"/>
    <lineage>
        <taxon>Eukaryota</taxon>
        <taxon>Metazoa</taxon>
        <taxon>Ecdysozoa</taxon>
        <taxon>Arthropoda</taxon>
        <taxon>Crustacea</taxon>
        <taxon>Multicrustacea</taxon>
        <taxon>Malacostraca</taxon>
        <taxon>Eumalacostraca</taxon>
        <taxon>Eucarida</taxon>
        <taxon>Euphausiacea</taxon>
        <taxon>Euphausiidae</taxon>
        <taxon>Meganyctiphanes</taxon>
    </lineage>
</organism>
<keyword evidence="2" id="KW-0472">Membrane</keyword>
<dbReference type="InterPro" id="IPR050327">
    <property type="entry name" value="Proton-linked_MCT"/>
</dbReference>
<gene>
    <name evidence="3" type="ORF">MNOR_LOCUS6318</name>
</gene>
<keyword evidence="4" id="KW-1185">Reference proteome</keyword>
<keyword evidence="2" id="KW-0812">Transmembrane</keyword>
<evidence type="ECO:0000313" key="4">
    <source>
        <dbReference type="Proteomes" id="UP001497623"/>
    </source>
</evidence>
<feature type="transmembrane region" description="Helical" evidence="2">
    <location>
        <begin position="97"/>
        <end position="122"/>
    </location>
</feature>
<name>A0AAV2Q1A8_MEGNR</name>
<feature type="non-terminal residue" evidence="3">
    <location>
        <position position="408"/>
    </location>
</feature>
<dbReference type="EMBL" id="CAXKWB010002590">
    <property type="protein sequence ID" value="CAL4067242.1"/>
    <property type="molecule type" value="Genomic_DNA"/>
</dbReference>
<dbReference type="Pfam" id="PF07690">
    <property type="entry name" value="MFS_1"/>
    <property type="match status" value="1"/>
</dbReference>
<dbReference type="GO" id="GO:0022857">
    <property type="term" value="F:transmembrane transporter activity"/>
    <property type="evidence" value="ECO:0007669"/>
    <property type="project" value="InterPro"/>
</dbReference>
<feature type="transmembrane region" description="Helical" evidence="2">
    <location>
        <begin position="320"/>
        <end position="341"/>
    </location>
</feature>
<evidence type="ECO:0000256" key="2">
    <source>
        <dbReference type="SAM" id="Phobius"/>
    </source>
</evidence>
<dbReference type="SUPFAM" id="SSF103473">
    <property type="entry name" value="MFS general substrate transporter"/>
    <property type="match status" value="1"/>
</dbReference>
<feature type="transmembrane region" description="Helical" evidence="2">
    <location>
        <begin position="201"/>
        <end position="223"/>
    </location>
</feature>
<feature type="transmembrane region" description="Helical" evidence="2">
    <location>
        <begin position="168"/>
        <end position="189"/>
    </location>
</feature>
<sequence length="408" mass="44812">MSDKTDKEDAPVEGAAGGGLYPQLQVDQQETEGAVGLPPQPPQEPANGACPSEVTLANGHVDTDLPDVKVIMAHQETNYDIPPHVLAFQPPDGGVRAWSVCTAAFLCNGIIFGTINSSGLIYERIHNELKAKGDETAALKGSLVISLAIGSTFFLSVVAGMLTDRLGIRLTTFIGGAIATAGMFLSSFFHDRVEVLMLTYGLMFGGGSSLAYTPSLVILGHYFKRWMGLVNGLVTAGSSLFTIALPFMLPYLLDLGLERTFQVLSGMTALLMVCSLVFKPLMPSLPPAKQFNEGRNVCSRKCRDFWGQIINFEIWKNGRYVLWTFAIPSALFGYFVPYTHLVKKNDMVGKDAFRDLSVQCQPSVPCRGRRIYPLPRPPQRICRTSWHRIPYFRIGDFLKLLIVNSSHT</sequence>
<proteinExistence type="predicted"/>